<sequence length="232" mass="25986">VADVVIPTLDVMKGDEAVMIKNNGGDWALLVGRWTGRAIRFDRPISTEKRSQGYIELDVYFLKEGGKNPKLTLRNYLEIGPLSVEFCKAHIELRQSCREIAEYIALTYSLALLNVVCGSINGGCIDSSKYQLNKIPWHQFMNIVGRYEETPQLKARGSNEQQSSNKDTSNATVDSSSSACDRYSNHTARKEIRPVNEDVGNHLTPCGHYDCRDNYCMQCHCGGMCMHTVAAR</sequence>
<protein>
    <submittedName>
        <fullName evidence="2">Uncharacterized protein</fullName>
    </submittedName>
</protein>
<dbReference type="EMBL" id="CP111017">
    <property type="protein sequence ID" value="WAR08824.1"/>
    <property type="molecule type" value="Genomic_DNA"/>
</dbReference>
<feature type="region of interest" description="Disordered" evidence="1">
    <location>
        <begin position="153"/>
        <end position="183"/>
    </location>
</feature>
<feature type="non-terminal residue" evidence="2">
    <location>
        <position position="1"/>
    </location>
</feature>
<accession>A0ABY7EK91</accession>
<evidence type="ECO:0000256" key="1">
    <source>
        <dbReference type="SAM" id="MobiDB-lite"/>
    </source>
</evidence>
<evidence type="ECO:0000313" key="2">
    <source>
        <dbReference type="EMBL" id="WAR08824.1"/>
    </source>
</evidence>
<evidence type="ECO:0000313" key="3">
    <source>
        <dbReference type="Proteomes" id="UP001164746"/>
    </source>
</evidence>
<name>A0ABY7EK91_MYAAR</name>
<reference evidence="2" key="1">
    <citation type="submission" date="2022-11" db="EMBL/GenBank/DDBJ databases">
        <title>Centuries of genome instability and evolution in soft-shell clam transmissible cancer (bioRxiv).</title>
        <authorList>
            <person name="Hart S.F.M."/>
            <person name="Yonemitsu M.A."/>
            <person name="Giersch R.M."/>
            <person name="Beal B.F."/>
            <person name="Arriagada G."/>
            <person name="Davis B.W."/>
            <person name="Ostrander E.A."/>
            <person name="Goff S.P."/>
            <person name="Metzger M.J."/>
        </authorList>
    </citation>
    <scope>NUCLEOTIDE SEQUENCE</scope>
    <source>
        <strain evidence="2">MELC-2E11</strain>
        <tissue evidence="2">Siphon/mantle</tissue>
    </source>
</reference>
<gene>
    <name evidence="2" type="ORF">MAR_018782</name>
</gene>
<dbReference type="Proteomes" id="UP001164746">
    <property type="component" value="Chromosome 6"/>
</dbReference>
<keyword evidence="3" id="KW-1185">Reference proteome</keyword>
<organism evidence="2 3">
    <name type="scientific">Mya arenaria</name>
    <name type="common">Soft-shell clam</name>
    <dbReference type="NCBI Taxonomy" id="6604"/>
    <lineage>
        <taxon>Eukaryota</taxon>
        <taxon>Metazoa</taxon>
        <taxon>Spiralia</taxon>
        <taxon>Lophotrochozoa</taxon>
        <taxon>Mollusca</taxon>
        <taxon>Bivalvia</taxon>
        <taxon>Autobranchia</taxon>
        <taxon>Heteroconchia</taxon>
        <taxon>Euheterodonta</taxon>
        <taxon>Imparidentia</taxon>
        <taxon>Neoheterodontei</taxon>
        <taxon>Myida</taxon>
        <taxon>Myoidea</taxon>
        <taxon>Myidae</taxon>
        <taxon>Mya</taxon>
    </lineage>
</organism>
<feature type="compositionally biased region" description="Polar residues" evidence="1">
    <location>
        <begin position="158"/>
        <end position="179"/>
    </location>
</feature>
<proteinExistence type="predicted"/>